<evidence type="ECO:0000256" key="6">
    <source>
        <dbReference type="ARBA" id="ARBA00022840"/>
    </source>
</evidence>
<dbReference type="InterPro" id="IPR002646">
    <property type="entry name" value="PolA_pol_head_dom"/>
</dbReference>
<organism evidence="11 12">
    <name type="scientific">Deinococcus xinjiangensis</name>
    <dbReference type="NCBI Taxonomy" id="457454"/>
    <lineage>
        <taxon>Bacteria</taxon>
        <taxon>Thermotogati</taxon>
        <taxon>Deinococcota</taxon>
        <taxon>Deinococci</taxon>
        <taxon>Deinococcales</taxon>
        <taxon>Deinococcaceae</taxon>
        <taxon>Deinococcus</taxon>
    </lineage>
</organism>
<keyword evidence="3" id="KW-0548">Nucleotidyltransferase</keyword>
<dbReference type="Gene3D" id="3.30.460.10">
    <property type="entry name" value="Beta Polymerase, domain 2"/>
    <property type="match status" value="1"/>
</dbReference>
<protein>
    <submittedName>
        <fullName evidence="11">CC-adding tRNA nucleotidyltransferase</fullName>
    </submittedName>
</protein>
<evidence type="ECO:0000256" key="5">
    <source>
        <dbReference type="ARBA" id="ARBA00022741"/>
    </source>
</evidence>
<evidence type="ECO:0000256" key="7">
    <source>
        <dbReference type="ARBA" id="ARBA00022842"/>
    </source>
</evidence>
<name>A0ABP9VC26_9DEIO</name>
<comment type="similarity">
    <text evidence="9">Belongs to the tRNA nucleotidyltransferase/poly(A) polymerase family.</text>
</comment>
<evidence type="ECO:0000313" key="11">
    <source>
        <dbReference type="EMBL" id="GAA5501755.1"/>
    </source>
</evidence>
<dbReference type="SUPFAM" id="SSF81301">
    <property type="entry name" value="Nucleotidyltransferase"/>
    <property type="match status" value="1"/>
</dbReference>
<proteinExistence type="inferred from homology"/>
<dbReference type="InterPro" id="IPR043519">
    <property type="entry name" value="NT_sf"/>
</dbReference>
<evidence type="ECO:0000256" key="2">
    <source>
        <dbReference type="ARBA" id="ARBA00022694"/>
    </source>
</evidence>
<dbReference type="EMBL" id="BAABRN010000013">
    <property type="protein sequence ID" value="GAA5501755.1"/>
    <property type="molecule type" value="Genomic_DNA"/>
</dbReference>
<keyword evidence="8 9" id="KW-0694">RNA-binding</keyword>
<feature type="domain" description="Poly A polymerase head" evidence="10">
    <location>
        <begin position="34"/>
        <end position="153"/>
    </location>
</feature>
<reference evidence="11 12" key="1">
    <citation type="submission" date="2024-02" db="EMBL/GenBank/DDBJ databases">
        <title>Deinococcus xinjiangensis NBRC 107630.</title>
        <authorList>
            <person name="Ichikawa N."/>
            <person name="Katano-Makiyama Y."/>
            <person name="Hidaka K."/>
        </authorList>
    </citation>
    <scope>NUCLEOTIDE SEQUENCE [LARGE SCALE GENOMIC DNA]</scope>
    <source>
        <strain evidence="11 12">NBRC 107630</strain>
    </source>
</reference>
<evidence type="ECO:0000256" key="4">
    <source>
        <dbReference type="ARBA" id="ARBA00022723"/>
    </source>
</evidence>
<gene>
    <name evidence="11" type="ORF">Dxin01_01494</name>
</gene>
<comment type="caution">
    <text evidence="11">The sequence shown here is derived from an EMBL/GenBank/DDBJ whole genome shotgun (WGS) entry which is preliminary data.</text>
</comment>
<keyword evidence="7" id="KW-0460">Magnesium</keyword>
<dbReference type="PANTHER" id="PTHR47545:SF1">
    <property type="entry name" value="MULTIFUNCTIONAL CCA PROTEIN"/>
    <property type="match status" value="1"/>
</dbReference>
<evidence type="ECO:0000256" key="9">
    <source>
        <dbReference type="RuleBase" id="RU003953"/>
    </source>
</evidence>
<evidence type="ECO:0000256" key="3">
    <source>
        <dbReference type="ARBA" id="ARBA00022695"/>
    </source>
</evidence>
<keyword evidence="4" id="KW-0479">Metal-binding</keyword>
<dbReference type="RefSeq" id="WP_353541727.1">
    <property type="nucleotide sequence ID" value="NZ_BAABRN010000013.1"/>
</dbReference>
<keyword evidence="12" id="KW-1185">Reference proteome</keyword>
<dbReference type="CDD" id="cd05398">
    <property type="entry name" value="NT_ClassII-CCAase"/>
    <property type="match status" value="1"/>
</dbReference>
<dbReference type="Proteomes" id="UP001458946">
    <property type="component" value="Unassembled WGS sequence"/>
</dbReference>
<keyword evidence="5" id="KW-0547">Nucleotide-binding</keyword>
<keyword evidence="6" id="KW-0067">ATP-binding</keyword>
<dbReference type="SUPFAM" id="SSF81891">
    <property type="entry name" value="Poly A polymerase C-terminal region-like"/>
    <property type="match status" value="1"/>
</dbReference>
<keyword evidence="2" id="KW-0819">tRNA processing</keyword>
<evidence type="ECO:0000256" key="8">
    <source>
        <dbReference type="ARBA" id="ARBA00022884"/>
    </source>
</evidence>
<dbReference type="InterPro" id="IPR050124">
    <property type="entry name" value="tRNA_CCA-adding_enzyme"/>
</dbReference>
<accession>A0ABP9VC26</accession>
<dbReference type="Gene3D" id="1.10.3090.10">
    <property type="entry name" value="cca-adding enzyme, domain 2"/>
    <property type="match status" value="1"/>
</dbReference>
<dbReference type="PANTHER" id="PTHR47545">
    <property type="entry name" value="MULTIFUNCTIONAL CCA PROTEIN"/>
    <property type="match status" value="1"/>
</dbReference>
<sequence length="363" mass="38469">MVSGKDVLAQLRPDDRAFLLTLAASAGPSARVALVGGAVRDALLGQTPLDLDVVLEGADVEALAAQTGLPFIFHPAFQNAAVTLPDGRNVDLVRSRRESYPIAGQNPLPEVGTLEDDLRRRDFSANALALLLPGGEILDVVGGLADLQAGVLRPLHGRSFHDDASRLIRGARLAARLGLTAHPDLLAQVPDALALAEETPRLWAELKLLLSEPRPYLAAQKLHEWGAGELLPKLDTLAALDGLAQAGQEVSPQTYAAGFLAHAADADALAERLSLGDKPAALLERALSDTFYPDGTPERGLRAILRPDAYEPLTGKDVLAQGIPAGKGVGAALAHLAELRRAGQVRSQEEERAALEKYLEHLL</sequence>
<keyword evidence="1 9" id="KW-0808">Transferase</keyword>
<dbReference type="Pfam" id="PF01743">
    <property type="entry name" value="PolyA_pol"/>
    <property type="match status" value="1"/>
</dbReference>
<evidence type="ECO:0000313" key="12">
    <source>
        <dbReference type="Proteomes" id="UP001458946"/>
    </source>
</evidence>
<evidence type="ECO:0000256" key="1">
    <source>
        <dbReference type="ARBA" id="ARBA00022679"/>
    </source>
</evidence>
<evidence type="ECO:0000259" key="10">
    <source>
        <dbReference type="Pfam" id="PF01743"/>
    </source>
</evidence>